<feature type="compositionally biased region" description="Low complexity" evidence="3">
    <location>
        <begin position="1"/>
        <end position="15"/>
    </location>
</feature>
<keyword evidence="4" id="KW-0812">Transmembrane</keyword>
<dbReference type="GO" id="GO:0005886">
    <property type="term" value="C:plasma membrane"/>
    <property type="evidence" value="ECO:0007669"/>
    <property type="project" value="TreeGrafter"/>
</dbReference>
<dbReference type="GO" id="GO:0098542">
    <property type="term" value="P:defense response to other organism"/>
    <property type="evidence" value="ECO:0007669"/>
    <property type="project" value="InterPro"/>
</dbReference>
<protein>
    <submittedName>
        <fullName evidence="5">Uncharacterized protein</fullName>
    </submittedName>
</protein>
<feature type="transmembrane region" description="Helical" evidence="4">
    <location>
        <begin position="77"/>
        <end position="103"/>
    </location>
</feature>
<gene>
    <name evidence="5" type="ORF">BUALT_Bualt11G0089500</name>
</gene>
<proteinExistence type="predicted"/>
<dbReference type="InterPro" id="IPR044839">
    <property type="entry name" value="NDR1-like"/>
</dbReference>
<evidence type="ECO:0000313" key="6">
    <source>
        <dbReference type="Proteomes" id="UP000826271"/>
    </source>
</evidence>
<dbReference type="EMBL" id="WHWC01000011">
    <property type="protein sequence ID" value="KAG8374039.1"/>
    <property type="molecule type" value="Genomic_DNA"/>
</dbReference>
<reference evidence="5" key="1">
    <citation type="submission" date="2019-10" db="EMBL/GenBank/DDBJ databases">
        <authorList>
            <person name="Zhang R."/>
            <person name="Pan Y."/>
            <person name="Wang J."/>
            <person name="Ma R."/>
            <person name="Yu S."/>
        </authorList>
    </citation>
    <scope>NUCLEOTIDE SEQUENCE</scope>
    <source>
        <strain evidence="5">LA-IB0</strain>
        <tissue evidence="5">Leaf</tissue>
    </source>
</reference>
<comment type="caution">
    <text evidence="5">The sequence shown here is derived from an EMBL/GenBank/DDBJ whole genome shotgun (WGS) entry which is preliminary data.</text>
</comment>
<evidence type="ECO:0000256" key="3">
    <source>
        <dbReference type="SAM" id="MobiDB-lite"/>
    </source>
</evidence>
<organism evidence="5 6">
    <name type="scientific">Buddleja alternifolia</name>
    <dbReference type="NCBI Taxonomy" id="168488"/>
    <lineage>
        <taxon>Eukaryota</taxon>
        <taxon>Viridiplantae</taxon>
        <taxon>Streptophyta</taxon>
        <taxon>Embryophyta</taxon>
        <taxon>Tracheophyta</taxon>
        <taxon>Spermatophyta</taxon>
        <taxon>Magnoliopsida</taxon>
        <taxon>eudicotyledons</taxon>
        <taxon>Gunneridae</taxon>
        <taxon>Pentapetalae</taxon>
        <taxon>asterids</taxon>
        <taxon>lamiids</taxon>
        <taxon>Lamiales</taxon>
        <taxon>Scrophulariaceae</taxon>
        <taxon>Buddlejeae</taxon>
        <taxon>Buddleja</taxon>
    </lineage>
</organism>
<evidence type="ECO:0000256" key="2">
    <source>
        <dbReference type="ARBA" id="ARBA00023136"/>
    </source>
</evidence>
<dbReference type="PANTHER" id="PTHR31234:SF2">
    <property type="entry name" value="OS05G0199100 PROTEIN"/>
    <property type="match status" value="1"/>
</dbReference>
<sequence length="356" mass="39815">MAAAASTSAAAAESSPHNDSNRAADEIPPLAPALPLPWPNPQPPQPPLPPPPAPHAVYVEQLYLEPPPPPRRRELTFLCRTIFCGLLIFLFASTFSVLMWLIFHPIFPGINVASAALSTLTSTGTAVTAACNLTLLLTNPNRHLTTIYDRMEISLLYPSKDVLLSQDYPPPFRQPKKSRTTLETNLSFNGVKLGNETVNAIKQDLDRGSLSFGVKILAIVRYRNGRWKTRSQFLRAYCGGVSFGFTSIDKPGIFLNPYQDYTGFFRALTIEEMVKFSLAIPTSFLYLLLRTWHLESGCSNLFDNGLVFKARFGDEFFATGLWKDRQVIDIRAYNHANSWFILILVLIDSLLQIEHQ</sequence>
<feature type="compositionally biased region" description="Pro residues" evidence="3">
    <location>
        <begin position="29"/>
        <end position="52"/>
    </location>
</feature>
<evidence type="ECO:0000256" key="1">
    <source>
        <dbReference type="ARBA" id="ARBA00004370"/>
    </source>
</evidence>
<comment type="subcellular location">
    <subcellularLocation>
        <location evidence="1">Membrane</location>
    </subcellularLocation>
</comment>
<dbReference type="PANTHER" id="PTHR31234">
    <property type="entry name" value="LATE EMBRYOGENESIS ABUNDANT (LEA) HYDROXYPROLINE-RICH GLYCOPROTEIN FAMILY"/>
    <property type="match status" value="1"/>
</dbReference>
<dbReference type="AlphaFoldDB" id="A0AAV6WTM6"/>
<dbReference type="Proteomes" id="UP000826271">
    <property type="component" value="Unassembled WGS sequence"/>
</dbReference>
<keyword evidence="2 4" id="KW-0472">Membrane</keyword>
<feature type="region of interest" description="Disordered" evidence="3">
    <location>
        <begin position="1"/>
        <end position="52"/>
    </location>
</feature>
<name>A0AAV6WTM6_9LAMI</name>
<evidence type="ECO:0000313" key="5">
    <source>
        <dbReference type="EMBL" id="KAG8374039.1"/>
    </source>
</evidence>
<keyword evidence="4" id="KW-1133">Transmembrane helix</keyword>
<evidence type="ECO:0000256" key="4">
    <source>
        <dbReference type="SAM" id="Phobius"/>
    </source>
</evidence>
<accession>A0AAV6WTM6</accession>
<keyword evidence="6" id="KW-1185">Reference proteome</keyword>